<name>A0A8S9TIS4_PHYIN</name>
<comment type="caution">
    <text evidence="1">The sequence shown here is derived from an EMBL/GenBank/DDBJ whole genome shotgun (WGS) entry which is preliminary data.</text>
</comment>
<gene>
    <name evidence="1" type="ORF">GN958_ATG22809</name>
</gene>
<proteinExistence type="predicted"/>
<dbReference type="Proteomes" id="UP000704712">
    <property type="component" value="Unassembled WGS sequence"/>
</dbReference>
<protein>
    <submittedName>
        <fullName evidence="1">Uncharacterized protein</fullName>
    </submittedName>
</protein>
<sequence>MDLPTTNRLYQAAIAAARFADQRLESRKRSDNSSSLRRFSAFCKSGGYPDPLKERFVELSGVVAAYISLLATPNSAQWPAEKLRAALIWHYTKPEMLAGGHPHDRWVVETSPDGTPAPRGNPARSAAITQTLAGSASKEARADSKACVPDVPVDADEGHYILGVEFDVQRNHAAVVFCGLFSQLLWYVPYQRSLAHEEGRHSAWSQTKIARE</sequence>
<reference evidence="1" key="1">
    <citation type="submission" date="2020-03" db="EMBL/GenBank/DDBJ databases">
        <title>Hybrid Assembly of Korean Phytophthora infestans isolates.</title>
        <authorList>
            <person name="Prokchorchik M."/>
            <person name="Lee Y."/>
            <person name="Seo J."/>
            <person name="Cho J.-H."/>
            <person name="Park Y.-E."/>
            <person name="Jang D.-C."/>
            <person name="Im J.-S."/>
            <person name="Choi J.-G."/>
            <person name="Park H.-J."/>
            <person name="Lee G.-B."/>
            <person name="Lee Y.-G."/>
            <person name="Hong S.-Y."/>
            <person name="Cho K."/>
            <person name="Sohn K.H."/>
        </authorList>
    </citation>
    <scope>NUCLEOTIDE SEQUENCE</scope>
    <source>
        <strain evidence="1">KR_2_A2</strain>
    </source>
</reference>
<dbReference type="AlphaFoldDB" id="A0A8S9TIS4"/>
<organism evidence="1 2">
    <name type="scientific">Phytophthora infestans</name>
    <name type="common">Potato late blight agent</name>
    <name type="synonym">Botrytis infestans</name>
    <dbReference type="NCBI Taxonomy" id="4787"/>
    <lineage>
        <taxon>Eukaryota</taxon>
        <taxon>Sar</taxon>
        <taxon>Stramenopiles</taxon>
        <taxon>Oomycota</taxon>
        <taxon>Peronosporomycetes</taxon>
        <taxon>Peronosporales</taxon>
        <taxon>Peronosporaceae</taxon>
        <taxon>Phytophthora</taxon>
    </lineage>
</organism>
<accession>A0A8S9TIS4</accession>
<evidence type="ECO:0000313" key="1">
    <source>
        <dbReference type="EMBL" id="KAF4127981.1"/>
    </source>
</evidence>
<evidence type="ECO:0000313" key="2">
    <source>
        <dbReference type="Proteomes" id="UP000704712"/>
    </source>
</evidence>
<dbReference type="EMBL" id="JAACNO010003203">
    <property type="protein sequence ID" value="KAF4127981.1"/>
    <property type="molecule type" value="Genomic_DNA"/>
</dbReference>